<dbReference type="InterPro" id="IPR041286">
    <property type="entry name" value="MBG_2"/>
</dbReference>
<dbReference type="InterPro" id="IPR009459">
    <property type="entry name" value="MucBP_dom"/>
</dbReference>
<feature type="region of interest" description="Disordered" evidence="7">
    <location>
        <begin position="58"/>
        <end position="185"/>
    </location>
</feature>
<feature type="compositionally biased region" description="Low complexity" evidence="7">
    <location>
        <begin position="131"/>
        <end position="185"/>
    </location>
</feature>
<feature type="domain" description="Gram-positive cocci surface proteins LPxTG" evidence="9">
    <location>
        <begin position="1536"/>
        <end position="1570"/>
    </location>
</feature>
<dbReference type="Pfam" id="PF06458">
    <property type="entry name" value="MucBP"/>
    <property type="match status" value="1"/>
</dbReference>
<feature type="compositionally biased region" description="Low complexity" evidence="7">
    <location>
        <begin position="1469"/>
        <end position="1480"/>
    </location>
</feature>
<evidence type="ECO:0000313" key="10">
    <source>
        <dbReference type="EMBL" id="EHO51281.1"/>
    </source>
</evidence>
<dbReference type="Pfam" id="PF17883">
    <property type="entry name" value="MBG"/>
    <property type="match status" value="5"/>
</dbReference>
<dbReference type="NCBIfam" id="TIGR01167">
    <property type="entry name" value="LPXTG_anchor"/>
    <property type="match status" value="1"/>
</dbReference>
<feature type="compositionally biased region" description="Polar residues" evidence="7">
    <location>
        <begin position="113"/>
        <end position="130"/>
    </location>
</feature>
<keyword evidence="2" id="KW-0964">Secreted</keyword>
<dbReference type="HOGENOM" id="CLU_245501_0_0_9"/>
<sequence>MKRYQYNQIAKAEPTVVHYKLYKAKKQWVVQGMTTVALLLGVHEAQVHGVPGLVAPDVPTAKADTLGGQDQPASPETATAQTDQSVSQDQTVASTPTATVAPTTTNDPATVVNDQSANQPTATTTDTSIVTPTATVETTPTTTTDQATGTVTATSTQAGSDQTTSQTTQDQTGQNQISQAQATPTATTTTSTAKAATTKSVAQKAVTVKVKGKADFNRQAKKATKQAQKIANQVNQVVKADAKRANAKSTDKIVHNSGLDALSAHVTQELNQVKTALNQSTKQSQKLAVLQANLTQANELVASMQTELKVANKMLIEDKRGVNARFVSNSRAALNELVLPANTIAKVDEYGDLVVSTNSHSGYQAVLNQLGSKGLTKAFRNVVDPTQLYYGIKGYSDAELLAQAKLNVNSALSKEKLDISQDASTIKDTPFYAAPNITYYNSLLPYWTQLQTAYKSGSASDVMLSAAEFFGAIQAVGDYTTANGLKANSDQVQSSDSTSFALIMNVDENNNPIFTENTGRGGVIKAGDLLNHLGLVVDPTDPATDNGTSVNNFMSPSGLSSSTYFVGKIGDEIANPTIKETVPNFTYTGKTDTTAGNKLVSVVGGKTLQVVVNHWTSSVTPEVTAIKAAVGNVTKAEDGTATFKDVPSVTLSGKSDLTTPTFTADDFDWSAVKATPGTYAVTLNATGIKKITDANANTTLATGDVQAGQATITSKTPAVVAIKATVGDVTKPEDGSTTFKDVPSVTLSGKSDLTTPTFTADDFDWSAVKATPGTYAVTLNATGIKKITDANANTTLAVGDVQAGQATITSKTPTTQAIKATIGDVTKTEDGNAKFTEVPTVTVSDQAGHTLTTPDLAITDFDWSAVQAVPGTYDITLNATGINKILAANVNTTLATTDIAAGHAIITAKTPTTQAIKATIGNLTKDYDGTITFKDVPIVTVSDQAGHTLTTPTTLTKDDFDWSNVKADASTYDVTLAAGIKKITDANANTTLATSDITAGQAIINKAAITITATNASKTQGQADPALTATVIGKPTAGSDVKYTVSRDKGETPATYDINVTANATDNPNYTITTKKGVFTIVPADSITATVGNVDKTYDGKAFDTTVVPTVTLSGFATVVTPNFTHDDFDWSKVGTDAGSYSVTLTAAGLKKIVDANKGVTAVASAGNAVIKQADVTITANNATKVAGQADPTLTAKVSVQPAAGAKLVYTVSRAAGETVGTYPITVTATAAANPNYHITVVGGQFTITKSTATFDWTADYVDSVGNKLADPESGTDLHAGDHYTTTAKYIDGYYLTAEPADAAGTIKDGNVTVKYVYNKVGGFTITTPNGQVTTIAYAVDHTDPTKVSVPLNQTVPYVSGYDAVSPAGKLTLVDPADPTKGYKLPAMTTPDANTAITYVAVNNGGGGTNGNGTITPSNNAGTTTNSTNQTTGNETTPSLAGGNDHGGSQATKKQPSKPAKKAGKRTAQKTSTTKQAANTGNRRATTGQAVASNHGKQPSGQSGATSQATSTKSVAKTNQAHKQLANEPIEKAATLPQTGDSQSSAVVTWLGAVLVGFLGLSGLKRKRRF</sequence>
<comment type="caution">
    <text evidence="10">The sequence shown here is derived from an EMBL/GenBank/DDBJ whole genome shotgun (WGS) entry which is preliminary data.</text>
</comment>
<dbReference type="Pfam" id="PF18676">
    <property type="entry name" value="MBG_2"/>
    <property type="match status" value="1"/>
</dbReference>
<evidence type="ECO:0000313" key="11">
    <source>
        <dbReference type="Proteomes" id="UP000005025"/>
    </source>
</evidence>
<evidence type="ECO:0000256" key="3">
    <source>
        <dbReference type="ARBA" id="ARBA00022729"/>
    </source>
</evidence>
<dbReference type="Pfam" id="PF19258">
    <property type="entry name" value="KxYKxGKxW_sig"/>
    <property type="match status" value="1"/>
</dbReference>
<protein>
    <submittedName>
        <fullName evidence="10">LPXTG-motif protein cell wall anchor domain protein</fullName>
    </submittedName>
</protein>
<dbReference type="EMBL" id="AGRJ01000150">
    <property type="protein sequence ID" value="EHO51281.1"/>
    <property type="molecule type" value="Genomic_DNA"/>
</dbReference>
<dbReference type="InterPro" id="IPR041277">
    <property type="entry name" value="MBG_Lactobacillales"/>
</dbReference>
<evidence type="ECO:0000256" key="5">
    <source>
        <dbReference type="ARBA" id="ARBA00023088"/>
    </source>
</evidence>
<feature type="compositionally biased region" description="Low complexity" evidence="7">
    <location>
        <begin position="1412"/>
        <end position="1438"/>
    </location>
</feature>
<feature type="transmembrane region" description="Helical" evidence="8">
    <location>
        <begin position="1547"/>
        <end position="1564"/>
    </location>
</feature>
<keyword evidence="8" id="KW-0812">Transmembrane</keyword>
<dbReference type="InterPro" id="IPR019931">
    <property type="entry name" value="LPXTG_anchor"/>
</dbReference>
<evidence type="ECO:0000256" key="1">
    <source>
        <dbReference type="ARBA" id="ARBA00022512"/>
    </source>
</evidence>
<dbReference type="PROSITE" id="PS50847">
    <property type="entry name" value="GRAM_POS_ANCHORING"/>
    <property type="match status" value="1"/>
</dbReference>
<evidence type="ECO:0000256" key="2">
    <source>
        <dbReference type="ARBA" id="ARBA00022525"/>
    </source>
</evidence>
<dbReference type="Proteomes" id="UP000005025">
    <property type="component" value="Unassembled WGS sequence"/>
</dbReference>
<evidence type="ECO:0000256" key="6">
    <source>
        <dbReference type="SAM" id="Coils"/>
    </source>
</evidence>
<feature type="region of interest" description="Disordered" evidence="7">
    <location>
        <begin position="1405"/>
        <end position="1521"/>
    </location>
</feature>
<reference evidence="10 11" key="1">
    <citation type="submission" date="2011-09" db="EMBL/GenBank/DDBJ databases">
        <authorList>
            <person name="Weinstock G."/>
            <person name="Sodergren E."/>
            <person name="Clifton S."/>
            <person name="Fulton L."/>
            <person name="Fulton B."/>
            <person name="Courtney L."/>
            <person name="Fronick C."/>
            <person name="Harrison M."/>
            <person name="Strong C."/>
            <person name="Farmer C."/>
            <person name="Delahaunty K."/>
            <person name="Markovic C."/>
            <person name="Hall O."/>
            <person name="Minx P."/>
            <person name="Tomlinson C."/>
            <person name="Mitreva M."/>
            <person name="Hou S."/>
            <person name="Chen J."/>
            <person name="Wollam A."/>
            <person name="Pepin K.H."/>
            <person name="Johnson M."/>
            <person name="Bhonagiri V."/>
            <person name="Zhang X."/>
            <person name="Suruliraj S."/>
            <person name="Warren W."/>
            <person name="Chinwalla A."/>
            <person name="Mardis E.R."/>
            <person name="Wilson R.K."/>
        </authorList>
    </citation>
    <scope>NUCLEOTIDE SEQUENCE [LARGE SCALE GENOMIC DNA]</scope>
    <source>
        <strain evidence="10 11">F0435</strain>
    </source>
</reference>
<dbReference type="Pfam" id="PF00746">
    <property type="entry name" value="Gram_pos_anchor"/>
    <property type="match status" value="1"/>
</dbReference>
<evidence type="ECO:0000256" key="4">
    <source>
        <dbReference type="ARBA" id="ARBA00022737"/>
    </source>
</evidence>
<gene>
    <name evidence="10" type="ORF">HMPREF9104_01518</name>
</gene>
<keyword evidence="4" id="KW-0677">Repeat</keyword>
<keyword evidence="3" id="KW-0732">Signal</keyword>
<keyword evidence="8" id="KW-1133">Transmembrane helix</keyword>
<dbReference type="Gene3D" id="3.10.430.110">
    <property type="match status" value="5"/>
</dbReference>
<dbReference type="InterPro" id="IPR022263">
    <property type="entry name" value="KxYKxGKxW"/>
</dbReference>
<keyword evidence="8" id="KW-0472">Membrane</keyword>
<keyword evidence="1" id="KW-0134">Cell wall</keyword>
<evidence type="ECO:0000259" key="9">
    <source>
        <dbReference type="PROSITE" id="PS50847"/>
    </source>
</evidence>
<dbReference type="STRING" id="797516.HMPREF9104_01518"/>
<accession>H1LFZ2</accession>
<organism evidence="10 11">
    <name type="scientific">Lentilactobacillus kisonensis F0435</name>
    <dbReference type="NCBI Taxonomy" id="797516"/>
    <lineage>
        <taxon>Bacteria</taxon>
        <taxon>Bacillati</taxon>
        <taxon>Bacillota</taxon>
        <taxon>Bacilli</taxon>
        <taxon>Lactobacillales</taxon>
        <taxon>Lactobacillaceae</taxon>
        <taxon>Lentilactobacillus</taxon>
    </lineage>
</organism>
<feature type="compositionally biased region" description="Polar residues" evidence="7">
    <location>
        <begin position="1481"/>
        <end position="1521"/>
    </location>
</feature>
<proteinExistence type="predicted"/>
<feature type="compositionally biased region" description="Basic residues" evidence="7">
    <location>
        <begin position="1455"/>
        <end position="1468"/>
    </location>
</feature>
<dbReference type="RefSeq" id="WP_008856693.1">
    <property type="nucleotide sequence ID" value="NZ_JH591038.1"/>
</dbReference>
<name>H1LFZ2_9LACO</name>
<feature type="compositionally biased region" description="Polar residues" evidence="7">
    <location>
        <begin position="71"/>
        <end position="90"/>
    </location>
</feature>
<evidence type="ECO:0000256" key="7">
    <source>
        <dbReference type="SAM" id="MobiDB-lite"/>
    </source>
</evidence>
<dbReference type="PATRIC" id="fig|797516.3.peg.1350"/>
<feature type="compositionally biased region" description="Low complexity" evidence="7">
    <location>
        <begin position="91"/>
        <end position="112"/>
    </location>
</feature>
<keyword evidence="5" id="KW-0572">Peptidoglycan-anchor</keyword>
<keyword evidence="6" id="KW-0175">Coiled coil</keyword>
<feature type="coiled-coil region" evidence="6">
    <location>
        <begin position="287"/>
        <end position="314"/>
    </location>
</feature>
<dbReference type="NCBIfam" id="TIGR03715">
    <property type="entry name" value="KxYKxGKxW"/>
    <property type="match status" value="1"/>
</dbReference>
<dbReference type="Gene3D" id="3.10.20.320">
    <property type="entry name" value="Putative peptidoglycan bound protein (lpxtg motif)"/>
    <property type="match status" value="1"/>
</dbReference>
<evidence type="ECO:0000256" key="8">
    <source>
        <dbReference type="SAM" id="Phobius"/>
    </source>
</evidence>